<organism evidence="3 4">
    <name type="scientific">Thiomicrorhabdus heinhorstiae</name>
    <dbReference type="NCBI Taxonomy" id="2748010"/>
    <lineage>
        <taxon>Bacteria</taxon>
        <taxon>Pseudomonadati</taxon>
        <taxon>Pseudomonadota</taxon>
        <taxon>Gammaproteobacteria</taxon>
        <taxon>Thiotrichales</taxon>
        <taxon>Piscirickettsiaceae</taxon>
        <taxon>Thiomicrorhabdus</taxon>
    </lineage>
</organism>
<evidence type="ECO:0000256" key="2">
    <source>
        <dbReference type="SAM" id="Phobius"/>
    </source>
</evidence>
<evidence type="ECO:0000313" key="4">
    <source>
        <dbReference type="Proteomes" id="UP001193680"/>
    </source>
</evidence>
<keyword evidence="2" id="KW-1133">Transmembrane helix</keyword>
<name>A0ABS0BY32_9GAMM</name>
<proteinExistence type="predicted"/>
<accession>A0ABS0BY32</accession>
<keyword evidence="4" id="KW-1185">Reference proteome</keyword>
<gene>
    <name evidence="3" type="ORF">H8792_006615</name>
</gene>
<reference evidence="3 4" key="2">
    <citation type="submission" date="2020-11" db="EMBL/GenBank/DDBJ databases">
        <title>Sulfur oxidizing isolate from Hospital Hole Sinkhole.</title>
        <authorList>
            <person name="Scott K.M."/>
        </authorList>
    </citation>
    <scope>NUCLEOTIDE SEQUENCE [LARGE SCALE GENOMIC DNA]</scope>
    <source>
        <strain evidence="3 4">HH1</strain>
    </source>
</reference>
<feature type="compositionally biased region" description="Polar residues" evidence="1">
    <location>
        <begin position="127"/>
        <end position="136"/>
    </location>
</feature>
<dbReference type="EMBL" id="JACBGI020000010">
    <property type="protein sequence ID" value="MBF6058013.1"/>
    <property type="molecule type" value="Genomic_DNA"/>
</dbReference>
<sequence length="286" mass="32810">MVEKIGHIKNPLTVIAIFAAIAEISGTTVLPFIESDNQGIYIWFLMLFPVFLVGIFFLTLNFNHKVLYAPSDYKNEDNFLKSFGKATTQEKEDKLREEVEEAEDTSSTEKSERDNVRPEAENIGDQPDTSGPRQTFVTNYDKHASLMANVSLAEKLAILKLSRDMNLDFRTDVRFETPSNRKIIFDGLAIHKDKIHAVEVKLFRNEYISPSRLEKVLLESELMASQMKGIDSKELVLHFVAVIDNTEVDIERVKERLTKYVGRYNVNVKLHVTTLSDLKNEYQYNP</sequence>
<feature type="transmembrane region" description="Helical" evidence="2">
    <location>
        <begin position="39"/>
        <end position="60"/>
    </location>
</feature>
<feature type="transmembrane region" description="Helical" evidence="2">
    <location>
        <begin position="12"/>
        <end position="33"/>
    </location>
</feature>
<keyword evidence="2" id="KW-0812">Transmembrane</keyword>
<evidence type="ECO:0000256" key="1">
    <source>
        <dbReference type="SAM" id="MobiDB-lite"/>
    </source>
</evidence>
<evidence type="ECO:0000313" key="3">
    <source>
        <dbReference type="EMBL" id="MBF6058013.1"/>
    </source>
</evidence>
<keyword evidence="2" id="KW-0472">Membrane</keyword>
<feature type="region of interest" description="Disordered" evidence="1">
    <location>
        <begin position="90"/>
        <end position="136"/>
    </location>
</feature>
<comment type="caution">
    <text evidence="3">The sequence shown here is derived from an EMBL/GenBank/DDBJ whole genome shotgun (WGS) entry which is preliminary data.</text>
</comment>
<protein>
    <submittedName>
        <fullName evidence="3">Uncharacterized protein</fullName>
    </submittedName>
</protein>
<dbReference type="RefSeq" id="WP_185978158.1">
    <property type="nucleotide sequence ID" value="NZ_JACBGI020000010.1"/>
</dbReference>
<reference evidence="3 4" key="1">
    <citation type="submission" date="2020-06" db="EMBL/GenBank/DDBJ databases">
        <authorList>
            <person name="Scott K."/>
        </authorList>
    </citation>
    <scope>NUCLEOTIDE SEQUENCE [LARGE SCALE GENOMIC DNA]</scope>
    <source>
        <strain evidence="3 4">HH1</strain>
    </source>
</reference>
<dbReference type="Proteomes" id="UP001193680">
    <property type="component" value="Unassembled WGS sequence"/>
</dbReference>
<feature type="compositionally biased region" description="Basic and acidic residues" evidence="1">
    <location>
        <begin position="107"/>
        <end position="120"/>
    </location>
</feature>